<dbReference type="InterPro" id="IPR032819">
    <property type="entry name" value="TruB_C"/>
</dbReference>
<dbReference type="InterPro" id="IPR002501">
    <property type="entry name" value="PsdUridine_synth_N"/>
</dbReference>
<evidence type="ECO:0000259" key="6">
    <source>
        <dbReference type="Pfam" id="PF01509"/>
    </source>
</evidence>
<dbReference type="InterPro" id="IPR015240">
    <property type="entry name" value="tRNA_sdUridine_synth_fam1_C"/>
</dbReference>
<dbReference type="NCBIfam" id="TIGR00431">
    <property type="entry name" value="TruB"/>
    <property type="match status" value="1"/>
</dbReference>
<comment type="caution">
    <text evidence="9">The sequence shown here is derived from an EMBL/GenBank/DDBJ whole genome shotgun (WGS) entry which is preliminary data.</text>
</comment>
<dbReference type="SUPFAM" id="SSF55120">
    <property type="entry name" value="Pseudouridine synthase"/>
    <property type="match status" value="1"/>
</dbReference>
<dbReference type="InterPro" id="IPR036974">
    <property type="entry name" value="PUA_sf"/>
</dbReference>
<name>A0A4R3JY42_9PROT</name>
<gene>
    <name evidence="5" type="primary">truB</name>
    <name evidence="9" type="ORF">EDC61_102211</name>
</gene>
<comment type="function">
    <text evidence="5">Responsible for synthesis of pseudouridine from uracil-55 in the psi GC loop of transfer RNAs.</text>
</comment>
<dbReference type="CDD" id="cd21152">
    <property type="entry name" value="PUA_TruB_bacterial"/>
    <property type="match status" value="1"/>
</dbReference>
<dbReference type="InterPro" id="IPR020103">
    <property type="entry name" value="PsdUridine_synth_cat_dom_sf"/>
</dbReference>
<evidence type="ECO:0000256" key="2">
    <source>
        <dbReference type="ARBA" id="ARBA00005642"/>
    </source>
</evidence>
<evidence type="ECO:0000313" key="10">
    <source>
        <dbReference type="Proteomes" id="UP000295135"/>
    </source>
</evidence>
<dbReference type="Gene3D" id="3.30.2350.10">
    <property type="entry name" value="Pseudouridine synthase"/>
    <property type="match status" value="1"/>
</dbReference>
<reference evidence="9 10" key="1">
    <citation type="submission" date="2019-03" db="EMBL/GenBank/DDBJ databases">
        <title>Genomic Encyclopedia of Type Strains, Phase IV (KMG-IV): sequencing the most valuable type-strain genomes for metagenomic binning, comparative biology and taxonomic classification.</title>
        <authorList>
            <person name="Goeker M."/>
        </authorList>
    </citation>
    <scope>NUCLEOTIDE SEQUENCE [LARGE SCALE GENOMIC DNA]</scope>
    <source>
        <strain evidence="9 10">DSM 103923</strain>
    </source>
</reference>
<dbReference type="Proteomes" id="UP000295135">
    <property type="component" value="Unassembled WGS sequence"/>
</dbReference>
<evidence type="ECO:0000259" key="7">
    <source>
        <dbReference type="Pfam" id="PF09157"/>
    </source>
</evidence>
<dbReference type="GO" id="GO:1990481">
    <property type="term" value="P:mRNA pseudouridine synthesis"/>
    <property type="evidence" value="ECO:0007669"/>
    <property type="project" value="TreeGrafter"/>
</dbReference>
<dbReference type="AlphaFoldDB" id="A0A4R3JY42"/>
<feature type="domain" description="Pseudouridine synthase II N-terminal" evidence="6">
    <location>
        <begin position="35"/>
        <end position="182"/>
    </location>
</feature>
<dbReference type="FunFam" id="3.30.2350.10:FF:000011">
    <property type="entry name" value="tRNA pseudouridine synthase B"/>
    <property type="match status" value="1"/>
</dbReference>
<dbReference type="Pfam" id="PF16198">
    <property type="entry name" value="TruB_C_2"/>
    <property type="match status" value="1"/>
</dbReference>
<proteinExistence type="inferred from homology"/>
<dbReference type="HAMAP" id="MF_01080">
    <property type="entry name" value="TruB_bact"/>
    <property type="match status" value="1"/>
</dbReference>
<dbReference type="GO" id="GO:0160148">
    <property type="term" value="F:tRNA pseudouridine(55) synthase activity"/>
    <property type="evidence" value="ECO:0007669"/>
    <property type="project" value="UniProtKB-EC"/>
</dbReference>
<dbReference type="RefSeq" id="WP_126458799.1">
    <property type="nucleotide sequence ID" value="NZ_AP018721.1"/>
</dbReference>
<evidence type="ECO:0000256" key="5">
    <source>
        <dbReference type="HAMAP-Rule" id="MF_01080"/>
    </source>
</evidence>
<dbReference type="GO" id="GO:0003723">
    <property type="term" value="F:RNA binding"/>
    <property type="evidence" value="ECO:0007669"/>
    <property type="project" value="InterPro"/>
</dbReference>
<dbReference type="OrthoDB" id="9802309at2"/>
<feature type="active site" description="Nucleophile" evidence="5">
    <location>
        <position position="50"/>
    </location>
</feature>
<dbReference type="CDD" id="cd02573">
    <property type="entry name" value="PseudoU_synth_EcTruB"/>
    <property type="match status" value="1"/>
</dbReference>
<dbReference type="SUPFAM" id="SSF88697">
    <property type="entry name" value="PUA domain-like"/>
    <property type="match status" value="1"/>
</dbReference>
<keyword evidence="10" id="KW-1185">Reference proteome</keyword>
<evidence type="ECO:0000259" key="8">
    <source>
        <dbReference type="Pfam" id="PF16198"/>
    </source>
</evidence>
<feature type="domain" description="tRNA pseudouridine synthase II TruB subfamily 1 C-terminal" evidence="7">
    <location>
        <begin position="245"/>
        <end position="300"/>
    </location>
</feature>
<keyword evidence="3 5" id="KW-0819">tRNA processing</keyword>
<evidence type="ECO:0000256" key="3">
    <source>
        <dbReference type="ARBA" id="ARBA00022694"/>
    </source>
</evidence>
<accession>A0A4R3JY42</accession>
<dbReference type="EMBL" id="SLZY01000002">
    <property type="protein sequence ID" value="TCS73437.1"/>
    <property type="molecule type" value="Genomic_DNA"/>
</dbReference>
<evidence type="ECO:0000256" key="4">
    <source>
        <dbReference type="ARBA" id="ARBA00023235"/>
    </source>
</evidence>
<evidence type="ECO:0000313" key="9">
    <source>
        <dbReference type="EMBL" id="TCS73437.1"/>
    </source>
</evidence>
<dbReference type="Gene3D" id="2.30.130.10">
    <property type="entry name" value="PUA domain"/>
    <property type="match status" value="1"/>
</dbReference>
<dbReference type="PANTHER" id="PTHR13767:SF2">
    <property type="entry name" value="PSEUDOURIDYLATE SYNTHASE TRUB1"/>
    <property type="match status" value="1"/>
</dbReference>
<dbReference type="GO" id="GO:0031119">
    <property type="term" value="P:tRNA pseudouridine synthesis"/>
    <property type="evidence" value="ECO:0007669"/>
    <property type="project" value="UniProtKB-UniRule"/>
</dbReference>
<comment type="catalytic activity">
    <reaction evidence="1 5">
        <text>uridine(55) in tRNA = pseudouridine(55) in tRNA</text>
        <dbReference type="Rhea" id="RHEA:42532"/>
        <dbReference type="Rhea" id="RHEA-COMP:10101"/>
        <dbReference type="Rhea" id="RHEA-COMP:10102"/>
        <dbReference type="ChEBI" id="CHEBI:65314"/>
        <dbReference type="ChEBI" id="CHEBI:65315"/>
        <dbReference type="EC" id="5.4.99.25"/>
    </reaction>
</comment>
<dbReference type="PANTHER" id="PTHR13767">
    <property type="entry name" value="TRNA-PSEUDOURIDINE SYNTHASE"/>
    <property type="match status" value="1"/>
</dbReference>
<comment type="similarity">
    <text evidence="2 5">Belongs to the pseudouridine synthase TruB family. Type 1 subfamily.</text>
</comment>
<sequence>MTEPRRRTPRRKVDGVLLLDKPTGLTSNGALQRAKRLFEAEKAGHTGTLDPFASGLLPICLGEATKFSRFLLDADKAYRAEIRLGVRTTTADPEGEVIETRPVTVTLAQVQAVLPRFLGEIMQVPPMHSALKRDGRPLYELARQGIEVERQPRAVRVHELTVEALAGEVLTLVVHCGKGLYVRTLAEDIGAALGCGAYLQALRRLKVGPFSLDQAVGLAELETLDLAGRDARLLPESILVADLARIELDLDAAWQICHGQPIWRPGLVVGQRFALFDPAARFLGVAEVNVDGKLAPRRLLAA</sequence>
<dbReference type="InterPro" id="IPR014780">
    <property type="entry name" value="tRNA_psdUridine_synth_TruB"/>
</dbReference>
<protein>
    <recommendedName>
        <fullName evidence="5">tRNA pseudouridine synthase B</fullName>
        <ecNumber evidence="5">5.4.99.25</ecNumber>
    </recommendedName>
    <alternativeName>
        <fullName evidence="5">tRNA pseudouridine(55) synthase</fullName>
        <shortName evidence="5">Psi55 synthase</shortName>
    </alternativeName>
    <alternativeName>
        <fullName evidence="5">tRNA pseudouridylate synthase</fullName>
    </alternativeName>
    <alternativeName>
        <fullName evidence="5">tRNA-uridine isomerase</fullName>
    </alternativeName>
</protein>
<dbReference type="EC" id="5.4.99.25" evidence="5"/>
<feature type="domain" description="tRNA pseudouridylate synthase B C-terminal" evidence="8">
    <location>
        <begin position="183"/>
        <end position="224"/>
    </location>
</feature>
<dbReference type="InterPro" id="IPR015947">
    <property type="entry name" value="PUA-like_sf"/>
</dbReference>
<keyword evidence="4 5" id="KW-0413">Isomerase</keyword>
<dbReference type="Pfam" id="PF01509">
    <property type="entry name" value="TruB_N"/>
    <property type="match status" value="1"/>
</dbReference>
<dbReference type="Pfam" id="PF09157">
    <property type="entry name" value="TruB-C_2"/>
    <property type="match status" value="1"/>
</dbReference>
<organism evidence="9 10">
    <name type="scientific">Sulfuritortus calidifontis</name>
    <dbReference type="NCBI Taxonomy" id="1914471"/>
    <lineage>
        <taxon>Bacteria</taxon>
        <taxon>Pseudomonadati</taxon>
        <taxon>Pseudomonadota</taxon>
        <taxon>Betaproteobacteria</taxon>
        <taxon>Nitrosomonadales</taxon>
        <taxon>Thiobacillaceae</taxon>
        <taxon>Sulfuritortus</taxon>
    </lineage>
</organism>
<evidence type="ECO:0000256" key="1">
    <source>
        <dbReference type="ARBA" id="ARBA00000385"/>
    </source>
</evidence>